<name>A0A2T3B408_AMORE</name>
<dbReference type="EMBL" id="KZ679010">
    <property type="protein sequence ID" value="PSS20358.1"/>
    <property type="molecule type" value="Genomic_DNA"/>
</dbReference>
<dbReference type="AlphaFoldDB" id="A0A2T3B408"/>
<evidence type="ECO:0000313" key="1">
    <source>
        <dbReference type="EMBL" id="PSS20358.1"/>
    </source>
</evidence>
<dbReference type="GeneID" id="36571966"/>
<gene>
    <name evidence="1" type="ORF">M430DRAFT_18514</name>
</gene>
<evidence type="ECO:0000313" key="2">
    <source>
        <dbReference type="Proteomes" id="UP000241818"/>
    </source>
</evidence>
<dbReference type="InParanoid" id="A0A2T3B408"/>
<dbReference type="RefSeq" id="XP_024721628.1">
    <property type="nucleotide sequence ID" value="XM_024863885.1"/>
</dbReference>
<protein>
    <submittedName>
        <fullName evidence="1">Uncharacterized protein</fullName>
    </submittedName>
</protein>
<dbReference type="OrthoDB" id="3562917at2759"/>
<accession>A0A2T3B408</accession>
<dbReference type="Proteomes" id="UP000241818">
    <property type="component" value="Unassembled WGS sequence"/>
</dbReference>
<organism evidence="1 2">
    <name type="scientific">Amorphotheca resinae ATCC 22711</name>
    <dbReference type="NCBI Taxonomy" id="857342"/>
    <lineage>
        <taxon>Eukaryota</taxon>
        <taxon>Fungi</taxon>
        <taxon>Dikarya</taxon>
        <taxon>Ascomycota</taxon>
        <taxon>Pezizomycotina</taxon>
        <taxon>Leotiomycetes</taxon>
        <taxon>Helotiales</taxon>
        <taxon>Amorphothecaceae</taxon>
        <taxon>Amorphotheca</taxon>
    </lineage>
</organism>
<keyword evidence="2" id="KW-1185">Reference proteome</keyword>
<sequence length="216" mass="24965">MAGSSQPWRTQLFPAGQIYVQHLHQACLHPYLGIECDFLKLNAAVSSGEQDEPELYILHVAHPRWCPECVEARSRSILEGYEGRLKQASSERELKHRAYIRGVRDGRVQALSRPLRESEALTLQEMLETLRLESDEAVEETESRREEEQRYLLGVAEGRKIQAMIERNAIDEQDPRWRREKLARAILCPLEVPKRNPVYVLRSILLSSPVVELWLS</sequence>
<reference evidence="1 2" key="1">
    <citation type="journal article" date="2018" name="New Phytol.">
        <title>Comparative genomics and transcriptomics depict ericoid mycorrhizal fungi as versatile saprotrophs and plant mutualists.</title>
        <authorList>
            <person name="Martino E."/>
            <person name="Morin E."/>
            <person name="Grelet G.A."/>
            <person name="Kuo A."/>
            <person name="Kohler A."/>
            <person name="Daghino S."/>
            <person name="Barry K.W."/>
            <person name="Cichocki N."/>
            <person name="Clum A."/>
            <person name="Dockter R.B."/>
            <person name="Hainaut M."/>
            <person name="Kuo R.C."/>
            <person name="LaButti K."/>
            <person name="Lindahl B.D."/>
            <person name="Lindquist E.A."/>
            <person name="Lipzen A."/>
            <person name="Khouja H.R."/>
            <person name="Magnuson J."/>
            <person name="Murat C."/>
            <person name="Ohm R.A."/>
            <person name="Singer S.W."/>
            <person name="Spatafora J.W."/>
            <person name="Wang M."/>
            <person name="Veneault-Fourrey C."/>
            <person name="Henrissat B."/>
            <person name="Grigoriev I.V."/>
            <person name="Martin F.M."/>
            <person name="Perotto S."/>
        </authorList>
    </citation>
    <scope>NUCLEOTIDE SEQUENCE [LARGE SCALE GENOMIC DNA]</scope>
    <source>
        <strain evidence="1 2">ATCC 22711</strain>
    </source>
</reference>
<proteinExistence type="predicted"/>